<organism evidence="2">
    <name type="scientific">Ditylum brightwellii</name>
    <dbReference type="NCBI Taxonomy" id="49249"/>
    <lineage>
        <taxon>Eukaryota</taxon>
        <taxon>Sar</taxon>
        <taxon>Stramenopiles</taxon>
        <taxon>Ochrophyta</taxon>
        <taxon>Bacillariophyta</taxon>
        <taxon>Mediophyceae</taxon>
        <taxon>Lithodesmiophycidae</taxon>
        <taxon>Lithodesmiales</taxon>
        <taxon>Lithodesmiaceae</taxon>
        <taxon>Ditylum</taxon>
    </lineage>
</organism>
<name>A0A7S4QTX7_9STRA</name>
<gene>
    <name evidence="2" type="ORF">DBRI00130_LOCUS7102</name>
</gene>
<feature type="compositionally biased region" description="Low complexity" evidence="1">
    <location>
        <begin position="55"/>
        <end position="67"/>
    </location>
</feature>
<feature type="compositionally biased region" description="Polar residues" evidence="1">
    <location>
        <begin position="7"/>
        <end position="20"/>
    </location>
</feature>
<sequence>MVENQAIFPTTDPSSMSTTLPEKDDLITTTATTIAMIGDDNNSPNRIPQNKDDSLSVISDSSSQTDNDNNDEWLCTNGNSSENVYDVDVPITEWGLQLMLQNKNNYAVFLSYAKCPDGSVGPSESQGLIRSTGDIIVAVEGTSTLDMTFEEQMDMLAGILRKSEEESWDEGSTEKKSIRIRFMNGEECHRLRGSQTGPDTNMKVSSQTMELNVAYEALETMRKANLEVEFGGSVNFKNCTQCFRIEWERKKQDAANPSRTFRRAKKIDDSKTKPCLVCSAPVCRKHCCQTLRKQQQIRVCNYCSPIFSHDFIVECLDITIPDAQRRKNIDRMIDAYDRLALLLKYSSQFIDKIADSLHYNTKRNNGVSLGTSATSVASSVAGVVGIATIFTPLGPHLLLASLLFSGTSTAVQTGSEAINYYAEPNKLANKIISLHGLMNSILSVMDVLKNELLREQLRTSPFPEDVAVKSGINNENDGTNKLKGSNKTDVVISKAAAAATSKKSRIATRASAIFMRSANVALAAGGALSAASILLETVEMTRVTNKMIKGSPCQKADFIREIKKEVEQLPDTRIIAEECERFFDMMVAKPASSERGEEVKRDIMDQRDMIHAINSLELQTRMNMMADDEPTKYPDDSSGSTIK</sequence>
<feature type="region of interest" description="Disordered" evidence="1">
    <location>
        <begin position="1"/>
        <end position="21"/>
    </location>
</feature>
<dbReference type="AlphaFoldDB" id="A0A7S4QTX7"/>
<evidence type="ECO:0000313" key="2">
    <source>
        <dbReference type="EMBL" id="CAE4592288.1"/>
    </source>
</evidence>
<feature type="region of interest" description="Disordered" evidence="1">
    <location>
        <begin position="36"/>
        <end position="71"/>
    </location>
</feature>
<reference evidence="2" key="1">
    <citation type="submission" date="2021-01" db="EMBL/GenBank/DDBJ databases">
        <authorList>
            <person name="Corre E."/>
            <person name="Pelletier E."/>
            <person name="Niang G."/>
            <person name="Scheremetjew M."/>
            <person name="Finn R."/>
            <person name="Kale V."/>
            <person name="Holt S."/>
            <person name="Cochrane G."/>
            <person name="Meng A."/>
            <person name="Brown T."/>
            <person name="Cohen L."/>
        </authorList>
    </citation>
    <scope>NUCLEOTIDE SEQUENCE</scope>
    <source>
        <strain evidence="2">GSO104</strain>
    </source>
</reference>
<protein>
    <submittedName>
        <fullName evidence="2">Uncharacterized protein</fullName>
    </submittedName>
</protein>
<evidence type="ECO:0000256" key="1">
    <source>
        <dbReference type="SAM" id="MobiDB-lite"/>
    </source>
</evidence>
<dbReference type="EMBL" id="HBNS01008785">
    <property type="protein sequence ID" value="CAE4592288.1"/>
    <property type="molecule type" value="Transcribed_RNA"/>
</dbReference>
<accession>A0A7S4QTX7</accession>
<proteinExistence type="predicted"/>